<evidence type="ECO:0000313" key="3">
    <source>
        <dbReference type="EMBL" id="GKT41200.1"/>
    </source>
</evidence>
<dbReference type="GeneID" id="73322183"/>
<evidence type="ECO:0000313" key="4">
    <source>
        <dbReference type="Proteomes" id="UP001055115"/>
    </source>
</evidence>
<protein>
    <submittedName>
        <fullName evidence="3">Uncharacterized protein</fullName>
    </submittedName>
</protein>
<dbReference type="RefSeq" id="XP_049123550.1">
    <property type="nucleotide sequence ID" value="XM_049267593.1"/>
</dbReference>
<dbReference type="AlphaFoldDB" id="A0AA37L856"/>
<comment type="caution">
    <text evidence="3">The sequence shown here is derived from an EMBL/GenBank/DDBJ whole genome shotgun (WGS) entry which is preliminary data.</text>
</comment>
<evidence type="ECO:0000256" key="1">
    <source>
        <dbReference type="SAM" id="MobiDB-lite"/>
    </source>
</evidence>
<name>A0AA37L856_9PEZI</name>
<keyword evidence="2" id="KW-0812">Transmembrane</keyword>
<keyword evidence="2" id="KW-1133">Transmembrane helix</keyword>
<reference evidence="3 4" key="1">
    <citation type="submission" date="2022-03" db="EMBL/GenBank/DDBJ databases">
        <title>Genome data of Colletotrichum spp.</title>
        <authorList>
            <person name="Utami Y.D."/>
            <person name="Hiruma K."/>
        </authorList>
    </citation>
    <scope>NUCLEOTIDE SEQUENCE [LARGE SCALE GENOMIC DNA]</scope>
    <source>
        <strain evidence="3 4">MAFF 239500</strain>
    </source>
</reference>
<gene>
    <name evidence="3" type="ORF">ColSpa_01381</name>
</gene>
<sequence>MIADIPHQRSEQSGKAGSVNVTLEGGINIVCAKCYIKGKASAHLTIDGTFNATQVVKDIGNEFVETFDNITTYAKDYVSGVANKLADGLDADDFDFPPLNITFDVGIPDFPSASLGFGFDDLELYMQLDTTLSAGLSYTLNLYSSTTPLGSKIGDDLMLGVVFAIDLILSVESEVQMSSGFHIRMDDSIGFDIALFSKNVSSVNFNGGQFEFLPVIIESAGVVLKAVLRVGVSAGIELSSPVDSKEVELFNNNFTIPGASAGIQVGIFANIAELSTNVTALPTPDEDGCLLRAVNAYQFALGAAAGASVQIGNRVWGPVPSTQIPIFYTTLADGCAIRREPSTIVASVSATPTKAKRDEELTTTTLSKKVTYTAIECLTTGFVNCPPQLQSLKKFVATETFVTAVASGVDATFPTATQAAVQKVVNFGSDAQSLISTSGSPKVFTPPPPSTSTPSATGTSPAEVFEGKIGGVDKKIIIGVSVGVGVVVLAGIIGACV</sequence>
<evidence type="ECO:0000256" key="2">
    <source>
        <dbReference type="SAM" id="Phobius"/>
    </source>
</evidence>
<proteinExistence type="predicted"/>
<accession>A0AA37L856</accession>
<feature type="transmembrane region" description="Helical" evidence="2">
    <location>
        <begin position="476"/>
        <end position="496"/>
    </location>
</feature>
<keyword evidence="4" id="KW-1185">Reference proteome</keyword>
<feature type="region of interest" description="Disordered" evidence="1">
    <location>
        <begin position="438"/>
        <end position="460"/>
    </location>
</feature>
<organism evidence="3 4">
    <name type="scientific">Colletotrichum spaethianum</name>
    <dbReference type="NCBI Taxonomy" id="700344"/>
    <lineage>
        <taxon>Eukaryota</taxon>
        <taxon>Fungi</taxon>
        <taxon>Dikarya</taxon>
        <taxon>Ascomycota</taxon>
        <taxon>Pezizomycotina</taxon>
        <taxon>Sordariomycetes</taxon>
        <taxon>Hypocreomycetidae</taxon>
        <taxon>Glomerellales</taxon>
        <taxon>Glomerellaceae</taxon>
        <taxon>Colletotrichum</taxon>
        <taxon>Colletotrichum spaethianum species complex</taxon>
    </lineage>
</organism>
<keyword evidence="2" id="KW-0472">Membrane</keyword>
<dbReference type="Proteomes" id="UP001055115">
    <property type="component" value="Unassembled WGS sequence"/>
</dbReference>
<dbReference type="EMBL" id="BQXU01000002">
    <property type="protein sequence ID" value="GKT41200.1"/>
    <property type="molecule type" value="Genomic_DNA"/>
</dbReference>